<dbReference type="AlphaFoldDB" id="A0AAW2DUD5"/>
<reference evidence="1 2" key="1">
    <citation type="submission" date="2024-01" db="EMBL/GenBank/DDBJ databases">
        <title>A telomere-to-telomere, gap-free genome of sweet tea (Lithocarpus litseifolius).</title>
        <authorList>
            <person name="Zhou J."/>
        </authorList>
    </citation>
    <scope>NUCLEOTIDE SEQUENCE [LARGE SCALE GENOMIC DNA]</scope>
    <source>
        <strain evidence="1">Zhou-2022a</strain>
        <tissue evidence="1">Leaf</tissue>
    </source>
</reference>
<organism evidence="1 2">
    <name type="scientific">Lithocarpus litseifolius</name>
    <dbReference type="NCBI Taxonomy" id="425828"/>
    <lineage>
        <taxon>Eukaryota</taxon>
        <taxon>Viridiplantae</taxon>
        <taxon>Streptophyta</taxon>
        <taxon>Embryophyta</taxon>
        <taxon>Tracheophyta</taxon>
        <taxon>Spermatophyta</taxon>
        <taxon>Magnoliopsida</taxon>
        <taxon>eudicotyledons</taxon>
        <taxon>Gunneridae</taxon>
        <taxon>Pentapetalae</taxon>
        <taxon>rosids</taxon>
        <taxon>fabids</taxon>
        <taxon>Fagales</taxon>
        <taxon>Fagaceae</taxon>
        <taxon>Lithocarpus</taxon>
    </lineage>
</organism>
<evidence type="ECO:0000313" key="2">
    <source>
        <dbReference type="Proteomes" id="UP001459277"/>
    </source>
</evidence>
<comment type="caution">
    <text evidence="1">The sequence shown here is derived from an EMBL/GenBank/DDBJ whole genome shotgun (WGS) entry which is preliminary data.</text>
</comment>
<dbReference type="Proteomes" id="UP001459277">
    <property type="component" value="Unassembled WGS sequence"/>
</dbReference>
<sequence length="171" mass="19293">MVGPTKRTWTYVCAEMLGIQIPNGPQTVLKGQKILIPTLVERIRQPLPPDANEIQVHQYDCCYILALLGDMEFLDKFGDRVGKGDVYKECSHARAFCILQLNCHDMARPAQLAVLNWFNEESYEYKFIKKALEDVDQFDRIDVPANDEAVNQTEIPNVGPSTSSVAPVTLH</sequence>
<gene>
    <name evidence="1" type="ORF">SO802_001431</name>
</gene>
<keyword evidence="2" id="KW-1185">Reference proteome</keyword>
<protein>
    <submittedName>
        <fullName evidence="1">Uncharacterized protein</fullName>
    </submittedName>
</protein>
<proteinExistence type="predicted"/>
<name>A0AAW2DUD5_9ROSI</name>
<dbReference type="EMBL" id="JAZDWU010000001">
    <property type="protein sequence ID" value="KAL0014362.1"/>
    <property type="molecule type" value="Genomic_DNA"/>
</dbReference>
<accession>A0AAW2DUD5</accession>
<evidence type="ECO:0000313" key="1">
    <source>
        <dbReference type="EMBL" id="KAL0014362.1"/>
    </source>
</evidence>